<keyword evidence="6" id="KW-1185">Reference proteome</keyword>
<dbReference type="PANTHER" id="PTHR46323:SF2">
    <property type="entry name" value="BETA-GALACTOSIDASE"/>
    <property type="match status" value="1"/>
</dbReference>
<dbReference type="Proteomes" id="UP000652761">
    <property type="component" value="Unassembled WGS sequence"/>
</dbReference>
<dbReference type="Gene3D" id="2.60.120.260">
    <property type="entry name" value="Galactose-binding domain-like"/>
    <property type="match status" value="1"/>
</dbReference>
<evidence type="ECO:0000313" key="6">
    <source>
        <dbReference type="Proteomes" id="UP000652761"/>
    </source>
</evidence>
<dbReference type="AlphaFoldDB" id="A0A843VDN4"/>
<comment type="catalytic activity">
    <reaction evidence="1">
        <text>Hydrolysis of terminal non-reducing beta-D-galactose residues in beta-D-galactosides.</text>
        <dbReference type="EC" id="3.2.1.23"/>
    </reaction>
</comment>
<protein>
    <recommendedName>
        <fullName evidence="2">beta-galactosidase</fullName>
        <ecNumber evidence="2">3.2.1.23</ecNumber>
    </recommendedName>
</protein>
<sequence length="127" mass="14597">MAATPLVGQLIFHSNHGHKAWEDPSFIKWRKRDAHVTLRCHDTIEGSLKYWYNRCKVDFQISDSAVWNDDAISASLESAAYWVKDLPFVKSLSGYWKFFLSSNPAAVPENFYDNSFDDSHWVALPGK</sequence>
<dbReference type="EMBL" id="NMUH01001382">
    <property type="protein sequence ID" value="MQL91820.1"/>
    <property type="molecule type" value="Genomic_DNA"/>
</dbReference>
<keyword evidence="3" id="KW-0378">Hydrolase</keyword>
<evidence type="ECO:0000256" key="4">
    <source>
        <dbReference type="ARBA" id="ARBA00023295"/>
    </source>
</evidence>
<evidence type="ECO:0000313" key="5">
    <source>
        <dbReference type="EMBL" id="MQL91820.1"/>
    </source>
</evidence>
<reference evidence="5" key="1">
    <citation type="submission" date="2017-07" db="EMBL/GenBank/DDBJ databases">
        <title>Taro Niue Genome Assembly and Annotation.</title>
        <authorList>
            <person name="Atibalentja N."/>
            <person name="Keating K."/>
            <person name="Fields C.J."/>
        </authorList>
    </citation>
    <scope>NUCLEOTIDE SEQUENCE</scope>
    <source>
        <strain evidence="5">Niue_2</strain>
        <tissue evidence="5">Leaf</tissue>
    </source>
</reference>
<dbReference type="OrthoDB" id="408320at2759"/>
<proteinExistence type="predicted"/>
<dbReference type="PANTHER" id="PTHR46323">
    <property type="entry name" value="BETA-GALACTOSIDASE"/>
    <property type="match status" value="1"/>
</dbReference>
<dbReference type="InterPro" id="IPR008979">
    <property type="entry name" value="Galactose-bd-like_sf"/>
</dbReference>
<evidence type="ECO:0000256" key="2">
    <source>
        <dbReference type="ARBA" id="ARBA00012756"/>
    </source>
</evidence>
<dbReference type="GO" id="GO:0005990">
    <property type="term" value="P:lactose catabolic process"/>
    <property type="evidence" value="ECO:0007669"/>
    <property type="project" value="TreeGrafter"/>
</dbReference>
<organism evidence="5 6">
    <name type="scientific">Colocasia esculenta</name>
    <name type="common">Wild taro</name>
    <name type="synonym">Arum esculentum</name>
    <dbReference type="NCBI Taxonomy" id="4460"/>
    <lineage>
        <taxon>Eukaryota</taxon>
        <taxon>Viridiplantae</taxon>
        <taxon>Streptophyta</taxon>
        <taxon>Embryophyta</taxon>
        <taxon>Tracheophyta</taxon>
        <taxon>Spermatophyta</taxon>
        <taxon>Magnoliopsida</taxon>
        <taxon>Liliopsida</taxon>
        <taxon>Araceae</taxon>
        <taxon>Aroideae</taxon>
        <taxon>Colocasieae</taxon>
        <taxon>Colocasia</taxon>
    </lineage>
</organism>
<gene>
    <name evidence="5" type="ORF">Taro_024433</name>
</gene>
<evidence type="ECO:0000256" key="3">
    <source>
        <dbReference type="ARBA" id="ARBA00022801"/>
    </source>
</evidence>
<accession>A0A843VDN4</accession>
<dbReference type="GO" id="GO:0009341">
    <property type="term" value="C:beta-galactosidase complex"/>
    <property type="evidence" value="ECO:0007669"/>
    <property type="project" value="TreeGrafter"/>
</dbReference>
<name>A0A843VDN4_COLES</name>
<dbReference type="EC" id="3.2.1.23" evidence="2"/>
<dbReference type="InterPro" id="IPR050347">
    <property type="entry name" value="Bact_Beta-galactosidase"/>
</dbReference>
<comment type="caution">
    <text evidence="5">The sequence shown here is derived from an EMBL/GenBank/DDBJ whole genome shotgun (WGS) entry which is preliminary data.</text>
</comment>
<evidence type="ECO:0000256" key="1">
    <source>
        <dbReference type="ARBA" id="ARBA00001412"/>
    </source>
</evidence>
<keyword evidence="4" id="KW-0326">Glycosidase</keyword>
<dbReference type="SUPFAM" id="SSF49785">
    <property type="entry name" value="Galactose-binding domain-like"/>
    <property type="match status" value="1"/>
</dbReference>
<dbReference type="GO" id="GO:0004565">
    <property type="term" value="F:beta-galactosidase activity"/>
    <property type="evidence" value="ECO:0007669"/>
    <property type="project" value="UniProtKB-EC"/>
</dbReference>